<name>J9GYF7_9ZZZZ</name>
<feature type="region of interest" description="Disordered" evidence="1">
    <location>
        <begin position="1"/>
        <end position="39"/>
    </location>
</feature>
<sequence length="105" mass="11497">MERPEQIISNSSRLPRRLPANNMRARRGSTGRRANSCPTFVKRPSSVRAVNSCKILKPSAKARGGGACTNGNSLTSPNFRAIARRITAARFERMISGSVKAGRLW</sequence>
<gene>
    <name evidence="2" type="ORF">EVA_06020</name>
</gene>
<comment type="caution">
    <text evidence="2">The sequence shown here is derived from an EMBL/GenBank/DDBJ whole genome shotgun (WGS) entry which is preliminary data.</text>
</comment>
<proteinExistence type="predicted"/>
<evidence type="ECO:0000256" key="1">
    <source>
        <dbReference type="SAM" id="MobiDB-lite"/>
    </source>
</evidence>
<evidence type="ECO:0000313" key="2">
    <source>
        <dbReference type="EMBL" id="EJX05870.1"/>
    </source>
</evidence>
<organism evidence="2">
    <name type="scientific">gut metagenome</name>
    <dbReference type="NCBI Taxonomy" id="749906"/>
    <lineage>
        <taxon>unclassified sequences</taxon>
        <taxon>metagenomes</taxon>
        <taxon>organismal metagenomes</taxon>
    </lineage>
</organism>
<dbReference type="AlphaFoldDB" id="J9GYF7"/>
<accession>J9GYF7</accession>
<dbReference type="EMBL" id="AMCI01001333">
    <property type="protein sequence ID" value="EJX05870.1"/>
    <property type="molecule type" value="Genomic_DNA"/>
</dbReference>
<reference evidence="2" key="1">
    <citation type="journal article" date="2012" name="PLoS ONE">
        <title>Gene sets for utilization of primary and secondary nutrition supplies in the distal gut of endangered iberian lynx.</title>
        <authorList>
            <person name="Alcaide M."/>
            <person name="Messina E."/>
            <person name="Richter M."/>
            <person name="Bargiela R."/>
            <person name="Peplies J."/>
            <person name="Huws S.A."/>
            <person name="Newbold C.J."/>
            <person name="Golyshin P.N."/>
            <person name="Simon M.A."/>
            <person name="Lopez G."/>
            <person name="Yakimov M.M."/>
            <person name="Ferrer M."/>
        </authorList>
    </citation>
    <scope>NUCLEOTIDE SEQUENCE</scope>
</reference>
<protein>
    <submittedName>
        <fullName evidence="2">Uncharacterized protein</fullName>
    </submittedName>
</protein>